<feature type="compositionally biased region" description="Basic and acidic residues" evidence="2">
    <location>
        <begin position="31"/>
        <end position="40"/>
    </location>
</feature>
<gene>
    <name evidence="4" type="ORF">PFISCL1PPCAC_2310</name>
</gene>
<feature type="non-terminal residue" evidence="4">
    <location>
        <position position="956"/>
    </location>
</feature>
<dbReference type="PANTHER" id="PTHR12048">
    <property type="entry name" value="CCAAT-BINDING FACTOR-RELATED"/>
    <property type="match status" value="1"/>
</dbReference>
<evidence type="ECO:0000259" key="3">
    <source>
        <dbReference type="Pfam" id="PF03914"/>
    </source>
</evidence>
<evidence type="ECO:0000313" key="5">
    <source>
        <dbReference type="Proteomes" id="UP001432322"/>
    </source>
</evidence>
<dbReference type="EMBL" id="BTSY01000001">
    <property type="protein sequence ID" value="GMT11013.1"/>
    <property type="molecule type" value="Genomic_DNA"/>
</dbReference>
<sequence>VQMKVKKFSGAPKGGGNSAKGKQNGGVFKKYNKDGKKENGIARPGQNRFEDDQQVGNVPHFQKEEKKQAKHKTFDDDGNETAQKPGKKNKFANGAVNSKPKHEKFDGGEGVKSETKQSKHKRFDGGEKKGGKEQDENSPTQNEQKKGKKNKNVKKEGKAQMRELPAVKHREGQKWYQYQMDERINDPSDRLDVDKAKPIEEEADLLLRTDQDLYSRLMRSQSGGEAAWLQTIMAKGTAGDRKTAMTLQTKSSPIHSISFIRSMVHTVERQNVRESMELIPLLTEVFIDELLPTDRKLVSFGSRPLARINEITAHSVQAKRRLLVLWRFEHELKMVYERFTKALESLASGAIENLCIACVVSAQNLLVQRREQENFLLQLLVNKLGHPNSKVAQRCENLLGDLSRKQMNMRPSIVTEVERLIYRRNVSERAQQHAASFLSQLVLRAGEGELAVQLLTIYFGLFKTLVAAKKTEGKLVGILLAGANRAFPYAKGKTESLTEDMESLYRLVHQAPFGVALQTLKLLHHVLNLNDSLSDRFYATLYRKLFDHAPSTAQHQLLDLLWKTLKTDQVVQRVRAFVKRLLQIASSESAGFAAGILILVSRLIETRPQLIVTEREAQNELFVESLGQKGKTIEIEDDEEERYVDLDDDGKPLERGLKGEKKEENGEDSDEEIEEVSSTVKSKKGKSEDDKNKVAKGRLQPLPTKGWVHRKNQAHHGGVSVYSSSARNPLFISTDGTFDAELVLLTLHYHPSIVVFAQTLLQGKTINYGADPLEDFTTIAFLDRFVYRNPKTTVASKGVLGVQKKGAIGAKALAISSEEYLSKSLNEIPADERFLHRFATLKFGTKGEKKRKVDDYDDDAASINSDEFERVMERFEPGEANDDFDIDFGTEFSSEKQKKKGAKRKISDVNGEEDEDDDGEGDADGWSDEDLEDLDDEEDEDEDEDGEENEDEEMEE</sequence>
<evidence type="ECO:0000256" key="1">
    <source>
        <dbReference type="ARBA" id="ARBA00007797"/>
    </source>
</evidence>
<feature type="domain" description="CCAAT-binding factor" evidence="3">
    <location>
        <begin position="516"/>
        <end position="757"/>
    </location>
</feature>
<dbReference type="InterPro" id="IPR016024">
    <property type="entry name" value="ARM-type_fold"/>
</dbReference>
<keyword evidence="5" id="KW-1185">Reference proteome</keyword>
<name>A0AAV5UWA2_9BILA</name>
<reference evidence="4" key="1">
    <citation type="submission" date="2023-10" db="EMBL/GenBank/DDBJ databases">
        <title>Genome assembly of Pristionchus species.</title>
        <authorList>
            <person name="Yoshida K."/>
            <person name="Sommer R.J."/>
        </authorList>
    </citation>
    <scope>NUCLEOTIDE SEQUENCE</scope>
    <source>
        <strain evidence="4">RS5133</strain>
    </source>
</reference>
<evidence type="ECO:0000256" key="2">
    <source>
        <dbReference type="SAM" id="MobiDB-lite"/>
    </source>
</evidence>
<dbReference type="Proteomes" id="UP001432322">
    <property type="component" value="Unassembled WGS sequence"/>
</dbReference>
<dbReference type="GO" id="GO:0005634">
    <property type="term" value="C:nucleus"/>
    <property type="evidence" value="ECO:0007669"/>
    <property type="project" value="TreeGrafter"/>
</dbReference>
<dbReference type="PANTHER" id="PTHR12048:SF0">
    <property type="entry name" value="CCAAT_ENHANCER-BINDING PROTEIN ZETA"/>
    <property type="match status" value="1"/>
</dbReference>
<comment type="similarity">
    <text evidence="1">Belongs to the CBF/MAK21 family.</text>
</comment>
<evidence type="ECO:0000313" key="4">
    <source>
        <dbReference type="EMBL" id="GMT11013.1"/>
    </source>
</evidence>
<comment type="caution">
    <text evidence="4">The sequence shown here is derived from an EMBL/GenBank/DDBJ whole genome shotgun (WGS) entry which is preliminary data.</text>
</comment>
<feature type="compositionally biased region" description="Acidic residues" evidence="2">
    <location>
        <begin position="665"/>
        <end position="675"/>
    </location>
</feature>
<proteinExistence type="inferred from homology"/>
<feature type="compositionally biased region" description="Basic and acidic residues" evidence="2">
    <location>
        <begin position="103"/>
        <end position="135"/>
    </location>
</feature>
<organism evidence="4 5">
    <name type="scientific">Pristionchus fissidentatus</name>
    <dbReference type="NCBI Taxonomy" id="1538716"/>
    <lineage>
        <taxon>Eukaryota</taxon>
        <taxon>Metazoa</taxon>
        <taxon>Ecdysozoa</taxon>
        <taxon>Nematoda</taxon>
        <taxon>Chromadorea</taxon>
        <taxon>Rhabditida</taxon>
        <taxon>Rhabditina</taxon>
        <taxon>Diplogasteromorpha</taxon>
        <taxon>Diplogasteroidea</taxon>
        <taxon>Neodiplogasteridae</taxon>
        <taxon>Pristionchus</taxon>
    </lineage>
</organism>
<feature type="compositionally biased region" description="Basic and acidic residues" evidence="2">
    <location>
        <begin position="643"/>
        <end position="664"/>
    </location>
</feature>
<feature type="compositionally biased region" description="Acidic residues" evidence="2">
    <location>
        <begin position="879"/>
        <end position="888"/>
    </location>
</feature>
<dbReference type="Pfam" id="PF03914">
    <property type="entry name" value="CBF"/>
    <property type="match status" value="1"/>
</dbReference>
<feature type="compositionally biased region" description="Acidic residues" evidence="2">
    <location>
        <begin position="910"/>
        <end position="956"/>
    </location>
</feature>
<protein>
    <recommendedName>
        <fullName evidence="3">CCAAT-binding factor domain-containing protein</fullName>
    </recommendedName>
</protein>
<dbReference type="InterPro" id="IPR040155">
    <property type="entry name" value="CEBPZ/Mak21-like"/>
</dbReference>
<feature type="region of interest" description="Disordered" evidence="2">
    <location>
        <begin position="637"/>
        <end position="704"/>
    </location>
</feature>
<feature type="compositionally biased region" description="Basic and acidic residues" evidence="2">
    <location>
        <begin position="61"/>
        <end position="75"/>
    </location>
</feature>
<feature type="region of interest" description="Disordered" evidence="2">
    <location>
        <begin position="1"/>
        <end position="160"/>
    </location>
</feature>
<accession>A0AAV5UWA2</accession>
<dbReference type="AlphaFoldDB" id="A0AAV5UWA2"/>
<feature type="non-terminal residue" evidence="4">
    <location>
        <position position="1"/>
    </location>
</feature>
<dbReference type="InterPro" id="IPR005612">
    <property type="entry name" value="CCAAT-binding_factor"/>
</dbReference>
<feature type="region of interest" description="Disordered" evidence="2">
    <location>
        <begin position="875"/>
        <end position="956"/>
    </location>
</feature>
<dbReference type="SUPFAM" id="SSF48371">
    <property type="entry name" value="ARM repeat"/>
    <property type="match status" value="1"/>
</dbReference>